<reference evidence="1 2" key="1">
    <citation type="submission" date="2010-07" db="EMBL/GenBank/DDBJ databases">
        <title>The draft genome of Paenibacillus curdlanolyticus YK9.</title>
        <authorList>
            <consortium name="US DOE Joint Genome Institute (JGI-PGF)"/>
            <person name="Lucas S."/>
            <person name="Copeland A."/>
            <person name="Lapidus A."/>
            <person name="Cheng J.-F."/>
            <person name="Bruce D."/>
            <person name="Goodwin L."/>
            <person name="Pitluck S."/>
            <person name="Land M.L."/>
            <person name="Hauser L."/>
            <person name="Chang Y.-J."/>
            <person name="Jeffries C."/>
            <person name="Anderson I.J."/>
            <person name="Johnson E."/>
            <person name="Loganathan U."/>
            <person name="Mulhopadhyay B."/>
            <person name="Kyrpides N."/>
            <person name="Woyke T.J."/>
        </authorList>
    </citation>
    <scope>NUCLEOTIDE SEQUENCE [LARGE SCALE GENOMIC DNA]</scope>
    <source>
        <strain evidence="1 2">YK9</strain>
    </source>
</reference>
<protein>
    <submittedName>
        <fullName evidence="1">Uncharacterized protein</fullName>
    </submittedName>
</protein>
<evidence type="ECO:0000313" key="2">
    <source>
        <dbReference type="Proteomes" id="UP000005387"/>
    </source>
</evidence>
<organism evidence="1 2">
    <name type="scientific">Paenibacillus curdlanolyticus YK9</name>
    <dbReference type="NCBI Taxonomy" id="717606"/>
    <lineage>
        <taxon>Bacteria</taxon>
        <taxon>Bacillati</taxon>
        <taxon>Bacillota</taxon>
        <taxon>Bacilli</taxon>
        <taxon>Bacillales</taxon>
        <taxon>Paenibacillaceae</taxon>
        <taxon>Paenibacillus</taxon>
    </lineage>
</organism>
<dbReference type="OrthoDB" id="2989999at2"/>
<dbReference type="eggNOG" id="ENOG50332EG">
    <property type="taxonomic scope" value="Bacteria"/>
</dbReference>
<accession>E0I2Y5</accession>
<dbReference type="AlphaFoldDB" id="E0I2Y5"/>
<sequence>MTKYQFVWNDRLGISLPTLELQWDDYTDAERLAIVEQWETIRGAIPDRIIALEQLIRVQQARLYDEEDFEASCLLNFDIAELASQINDLHIWYRINQEIESRRHS</sequence>
<dbReference type="Proteomes" id="UP000005387">
    <property type="component" value="Unassembled WGS sequence"/>
</dbReference>
<name>E0I2Y5_9BACL</name>
<gene>
    <name evidence="1" type="ORF">PaecuDRAFT_0160</name>
</gene>
<dbReference type="EMBL" id="AEDD01000001">
    <property type="protein sequence ID" value="EFM12649.1"/>
    <property type="molecule type" value="Genomic_DNA"/>
</dbReference>
<evidence type="ECO:0000313" key="1">
    <source>
        <dbReference type="EMBL" id="EFM12649.1"/>
    </source>
</evidence>
<dbReference type="RefSeq" id="WP_006036178.1">
    <property type="nucleotide sequence ID" value="NZ_AEDD01000001.1"/>
</dbReference>
<dbReference type="STRING" id="717606.PaecuDRAFT_0160"/>
<proteinExistence type="predicted"/>
<keyword evidence="2" id="KW-1185">Reference proteome</keyword>